<feature type="compositionally biased region" description="Polar residues" evidence="1">
    <location>
        <begin position="210"/>
        <end position="220"/>
    </location>
</feature>
<keyword evidence="4" id="KW-1185">Reference proteome</keyword>
<feature type="region of interest" description="Disordered" evidence="1">
    <location>
        <begin position="1"/>
        <end position="77"/>
    </location>
</feature>
<dbReference type="FunFam" id="1.10.8.10:FF:000064">
    <property type="entry name" value="Similar to CUE domain-containing protein"/>
    <property type="match status" value="1"/>
</dbReference>
<feature type="compositionally biased region" description="Basic and acidic residues" evidence="1">
    <location>
        <begin position="458"/>
        <end position="472"/>
    </location>
</feature>
<dbReference type="KEGG" id="bcom:BAUCODRAFT_61481"/>
<feature type="compositionally biased region" description="Basic and acidic residues" evidence="1">
    <location>
        <begin position="190"/>
        <end position="200"/>
    </location>
</feature>
<dbReference type="SMART" id="SM00546">
    <property type="entry name" value="CUE"/>
    <property type="match status" value="1"/>
</dbReference>
<feature type="compositionally biased region" description="Acidic residues" evidence="1">
    <location>
        <begin position="236"/>
        <end position="245"/>
    </location>
</feature>
<evidence type="ECO:0000313" key="4">
    <source>
        <dbReference type="Proteomes" id="UP000011761"/>
    </source>
</evidence>
<proteinExistence type="predicted"/>
<dbReference type="OrthoDB" id="9942608at2759"/>
<dbReference type="GO" id="GO:0031624">
    <property type="term" value="F:ubiquitin conjugating enzyme binding"/>
    <property type="evidence" value="ECO:0007669"/>
    <property type="project" value="TreeGrafter"/>
</dbReference>
<dbReference type="Pfam" id="PF02845">
    <property type="entry name" value="CUE"/>
    <property type="match status" value="1"/>
</dbReference>
<protein>
    <recommendedName>
        <fullName evidence="2">CUE domain-containing protein</fullName>
    </recommendedName>
</protein>
<dbReference type="PROSITE" id="PS51140">
    <property type="entry name" value="CUE"/>
    <property type="match status" value="1"/>
</dbReference>
<dbReference type="PANTHER" id="PTHR16461:SF5">
    <property type="entry name" value="TOLL-INTERACTING PROTEIN"/>
    <property type="match status" value="1"/>
</dbReference>
<feature type="region of interest" description="Disordered" evidence="1">
    <location>
        <begin position="111"/>
        <end position="220"/>
    </location>
</feature>
<dbReference type="HOGENOM" id="CLU_040954_0_0_1"/>
<dbReference type="OMA" id="RRSADHN"/>
<dbReference type="InterPro" id="IPR009060">
    <property type="entry name" value="UBA-like_sf"/>
</dbReference>
<feature type="compositionally biased region" description="Polar residues" evidence="1">
    <location>
        <begin position="155"/>
        <end position="173"/>
    </location>
</feature>
<feature type="compositionally biased region" description="Basic and acidic residues" evidence="1">
    <location>
        <begin position="10"/>
        <end position="24"/>
    </location>
</feature>
<dbReference type="PANTHER" id="PTHR16461">
    <property type="entry name" value="TOLL-INTERACTING PROTEIN"/>
    <property type="match status" value="1"/>
</dbReference>
<feature type="domain" description="CUE" evidence="2">
    <location>
        <begin position="70"/>
        <end position="113"/>
    </location>
</feature>
<feature type="compositionally biased region" description="Basic and acidic residues" evidence="1">
    <location>
        <begin position="306"/>
        <end position="326"/>
    </location>
</feature>
<dbReference type="GO" id="GO:0006511">
    <property type="term" value="P:ubiquitin-dependent protein catabolic process"/>
    <property type="evidence" value="ECO:0007669"/>
    <property type="project" value="TreeGrafter"/>
</dbReference>
<dbReference type="SUPFAM" id="SSF46934">
    <property type="entry name" value="UBA-like"/>
    <property type="match status" value="1"/>
</dbReference>
<dbReference type="EMBL" id="KB445550">
    <property type="protein sequence ID" value="EMD01281.1"/>
    <property type="molecule type" value="Genomic_DNA"/>
</dbReference>
<evidence type="ECO:0000313" key="3">
    <source>
        <dbReference type="EMBL" id="EMD01281.1"/>
    </source>
</evidence>
<evidence type="ECO:0000259" key="2">
    <source>
        <dbReference type="PROSITE" id="PS51140"/>
    </source>
</evidence>
<organism evidence="3 4">
    <name type="scientific">Baudoinia panamericana (strain UAMH 10762)</name>
    <name type="common">Angels' share fungus</name>
    <name type="synonym">Baudoinia compniacensis (strain UAMH 10762)</name>
    <dbReference type="NCBI Taxonomy" id="717646"/>
    <lineage>
        <taxon>Eukaryota</taxon>
        <taxon>Fungi</taxon>
        <taxon>Dikarya</taxon>
        <taxon>Ascomycota</taxon>
        <taxon>Pezizomycotina</taxon>
        <taxon>Dothideomycetes</taxon>
        <taxon>Dothideomycetidae</taxon>
        <taxon>Mycosphaerellales</taxon>
        <taxon>Teratosphaeriaceae</taxon>
        <taxon>Baudoinia</taxon>
    </lineage>
</organism>
<dbReference type="Proteomes" id="UP000011761">
    <property type="component" value="Unassembled WGS sequence"/>
</dbReference>
<reference evidence="3 4" key="1">
    <citation type="journal article" date="2012" name="PLoS Pathog.">
        <title>Diverse lifestyles and strategies of plant pathogenesis encoded in the genomes of eighteen Dothideomycetes fungi.</title>
        <authorList>
            <person name="Ohm R.A."/>
            <person name="Feau N."/>
            <person name="Henrissat B."/>
            <person name="Schoch C.L."/>
            <person name="Horwitz B.A."/>
            <person name="Barry K.W."/>
            <person name="Condon B.J."/>
            <person name="Copeland A.C."/>
            <person name="Dhillon B."/>
            <person name="Glaser F."/>
            <person name="Hesse C.N."/>
            <person name="Kosti I."/>
            <person name="LaButti K."/>
            <person name="Lindquist E.A."/>
            <person name="Lucas S."/>
            <person name="Salamov A.A."/>
            <person name="Bradshaw R.E."/>
            <person name="Ciuffetti L."/>
            <person name="Hamelin R.C."/>
            <person name="Kema G.H.J."/>
            <person name="Lawrence C."/>
            <person name="Scott J.A."/>
            <person name="Spatafora J.W."/>
            <person name="Turgeon B.G."/>
            <person name="de Wit P.J.G.M."/>
            <person name="Zhong S."/>
            <person name="Goodwin S.B."/>
            <person name="Grigoriev I.V."/>
        </authorList>
    </citation>
    <scope>NUCLEOTIDE SEQUENCE [LARGE SCALE GENOMIC DNA]</scope>
    <source>
        <strain evidence="3 4">UAMH 10762</strain>
    </source>
</reference>
<dbReference type="CDD" id="cd14372">
    <property type="entry name" value="CUE_Cue5p_like"/>
    <property type="match status" value="1"/>
</dbReference>
<dbReference type="GO" id="GO:0043130">
    <property type="term" value="F:ubiquitin binding"/>
    <property type="evidence" value="ECO:0007669"/>
    <property type="project" value="InterPro"/>
</dbReference>
<name>M2NQF4_BAUPA</name>
<dbReference type="Gene3D" id="1.10.8.10">
    <property type="entry name" value="DNA helicase RuvA subunit, C-terminal domain"/>
    <property type="match status" value="1"/>
</dbReference>
<feature type="region of interest" description="Disordered" evidence="1">
    <location>
        <begin position="234"/>
        <end position="493"/>
    </location>
</feature>
<dbReference type="GO" id="GO:0005737">
    <property type="term" value="C:cytoplasm"/>
    <property type="evidence" value="ECO:0007669"/>
    <property type="project" value="TreeGrafter"/>
</dbReference>
<dbReference type="STRING" id="717646.M2NQF4"/>
<dbReference type="RefSeq" id="XP_007672465.1">
    <property type="nucleotide sequence ID" value="XM_007674275.1"/>
</dbReference>
<dbReference type="InterPro" id="IPR003892">
    <property type="entry name" value="CUE"/>
</dbReference>
<feature type="compositionally biased region" description="Basic and acidic residues" evidence="1">
    <location>
        <begin position="479"/>
        <end position="493"/>
    </location>
</feature>
<gene>
    <name evidence="3" type="ORF">BAUCODRAFT_61481</name>
</gene>
<feature type="compositionally biased region" description="Basic and acidic residues" evidence="1">
    <location>
        <begin position="417"/>
        <end position="438"/>
    </location>
</feature>
<feature type="compositionally biased region" description="Pro residues" evidence="1">
    <location>
        <begin position="59"/>
        <end position="68"/>
    </location>
</feature>
<feature type="compositionally biased region" description="Polar residues" evidence="1">
    <location>
        <begin position="247"/>
        <end position="260"/>
    </location>
</feature>
<feature type="compositionally biased region" description="Acidic residues" evidence="1">
    <location>
        <begin position="394"/>
        <end position="410"/>
    </location>
</feature>
<feature type="compositionally biased region" description="Low complexity" evidence="1">
    <location>
        <begin position="285"/>
        <end position="305"/>
    </location>
</feature>
<dbReference type="GeneID" id="19115920"/>
<dbReference type="InterPro" id="IPR041807">
    <property type="entry name" value="Cue5/Don1_CUE"/>
</dbReference>
<feature type="compositionally biased region" description="Pro residues" evidence="1">
    <location>
        <begin position="121"/>
        <end position="131"/>
    </location>
</feature>
<accession>M2NQF4</accession>
<evidence type="ECO:0000256" key="1">
    <source>
        <dbReference type="SAM" id="MobiDB-lite"/>
    </source>
</evidence>
<sequence>MADAPVSPLKPHDTTETTPEHIQETGRVSPLGTETPAPPKSSTPKPRVSFQEQDQHLDAPPPKPPRPASPMDQSEHTLIEAFPTIDAKVVRAVLHASGGRLEPAFEALLGMSDPNFVPEESAPPPPQPPRPQTQTQRQPKNQLEADEMYARQLAEQYNTHSDPYQQQRGQTRYNQREPGQRRPNQQKPVYNEDDREHSFFDDDLPEIGRNIQQGFFETQKKVNSWISNFRKRLDGDDADEEDEDLYSASQPSSRQNTNRWAQGGGGVEGRQNFGPSQSEQLRGIQRAAEQRQQQQQRSARQSTEAARYDADPHQIGDDEFERLELRDNDDDEVEELPPAQPPRRTSSRLPAKADLFKPQPKPPQSGPVDEVDAGERGGKGKKWQSLTSIQPQVVEDDADPFALGDDEEDVATTTAEGKGKGVEVGKEEVRQEDTERLKKSASTSVSEGKSGGGAAEGEGDRKGKGKALEESGRSGSVDLEAKELLAGKGPEKE</sequence>
<dbReference type="AlphaFoldDB" id="M2NQF4"/>
<dbReference type="eggNOG" id="KOG0504">
    <property type="taxonomic scope" value="Eukaryota"/>
</dbReference>